<dbReference type="STRING" id="1653334.GA0071312_1531"/>
<proteinExistence type="predicted"/>
<organism evidence="1 2">
    <name type="scientific">Saliniramus fredricksonii</name>
    <dbReference type="NCBI Taxonomy" id="1653334"/>
    <lineage>
        <taxon>Bacteria</taxon>
        <taxon>Pseudomonadati</taxon>
        <taxon>Pseudomonadota</taxon>
        <taxon>Alphaproteobacteria</taxon>
        <taxon>Hyphomicrobiales</taxon>
        <taxon>Salinarimonadaceae</taxon>
        <taxon>Saliniramus</taxon>
    </lineage>
</organism>
<gene>
    <name evidence="1" type="ORF">HLUCCO17_12190</name>
</gene>
<accession>A0A0P8BKH6</accession>
<comment type="caution">
    <text evidence="1">The sequence shown here is derived from an EMBL/GenBank/DDBJ whole genome shotgun (WGS) entry which is preliminary data.</text>
</comment>
<evidence type="ECO:0008006" key="3">
    <source>
        <dbReference type="Google" id="ProtNLM"/>
    </source>
</evidence>
<dbReference type="Proteomes" id="UP000050497">
    <property type="component" value="Unassembled WGS sequence"/>
</dbReference>
<evidence type="ECO:0000313" key="2">
    <source>
        <dbReference type="Proteomes" id="UP000050497"/>
    </source>
</evidence>
<dbReference type="EMBL" id="LJSX01000019">
    <property type="protein sequence ID" value="KPQ10029.1"/>
    <property type="molecule type" value="Genomic_DNA"/>
</dbReference>
<sequence length="189" mass="21715">MCLREDNELRYAQLQRVAREHIASKINAKNARVGVGRFKGVTLASICKAALEEARKEWPKHYGPDTHAGFSESWERLYYKFRNRVSFFNLAVWQEIEGHGRVLQGLALGKPSNSKTHLTIHWVERSFAPTSIRGVLSLILPCAHEYAKLLRAERVLIKDPVDSRVYEKYGFTPYKLPKVGGVYMSRNVR</sequence>
<name>A0A0P8BKH6_9HYPH</name>
<protein>
    <recommendedName>
        <fullName evidence="3">N-acetyltransferase domain-containing protein</fullName>
    </recommendedName>
</protein>
<dbReference type="AlphaFoldDB" id="A0A0P8BKH6"/>
<evidence type="ECO:0000313" key="1">
    <source>
        <dbReference type="EMBL" id="KPQ10029.1"/>
    </source>
</evidence>
<reference evidence="1 2" key="1">
    <citation type="submission" date="2015-09" db="EMBL/GenBank/DDBJ databases">
        <title>Identification and resolution of microdiversity through metagenomic sequencing of parallel consortia.</title>
        <authorList>
            <person name="Nelson W.C."/>
            <person name="Romine M.F."/>
            <person name="Lindemann S.R."/>
        </authorList>
    </citation>
    <scope>NUCLEOTIDE SEQUENCE [LARGE SCALE GENOMIC DNA]</scope>
    <source>
        <strain evidence="1">HL-109</strain>
    </source>
</reference>